<dbReference type="Pfam" id="PF04186">
    <property type="entry name" value="FxsA"/>
    <property type="match status" value="1"/>
</dbReference>
<evidence type="ECO:0000313" key="3">
    <source>
        <dbReference type="Proteomes" id="UP000025947"/>
    </source>
</evidence>
<dbReference type="Proteomes" id="UP000025947">
    <property type="component" value="Unassembled WGS sequence"/>
</dbReference>
<proteinExistence type="predicted"/>
<feature type="transmembrane region" description="Helical" evidence="1">
    <location>
        <begin position="32"/>
        <end position="53"/>
    </location>
</feature>
<dbReference type="PANTHER" id="PTHR35335">
    <property type="entry name" value="UPF0716 PROTEIN FXSA"/>
    <property type="match status" value="1"/>
</dbReference>
<gene>
    <name evidence="2" type="ORF">K875_03268</name>
</gene>
<accession>A0A051TZD7</accession>
<keyword evidence="1" id="KW-0812">Transmembrane</keyword>
<keyword evidence="1" id="KW-0472">Membrane</keyword>
<evidence type="ECO:0008006" key="4">
    <source>
        <dbReference type="Google" id="ProtNLM"/>
    </source>
</evidence>
<reference evidence="2 3" key="1">
    <citation type="submission" date="2014-04" db="EMBL/GenBank/DDBJ databases">
        <title>The Genome Sequence of Mycobacterium tuberculosis TKK-01-0051.</title>
        <authorList>
            <consortium name="The Broad Institute Genomics Platform"/>
            <consortium name="The Broad Institute Genome Sequencing Center for Infectious Disease"/>
            <person name="Earl A.M."/>
            <person name="Cohen K."/>
            <person name="Pym A."/>
            <person name="Bishai W."/>
            <person name="Maharaj K."/>
            <person name="Desjardins C."/>
            <person name="Abeel T."/>
            <person name="Young S."/>
            <person name="Zeng Q."/>
            <person name="Gargeya S."/>
            <person name="Abouelleil A."/>
            <person name="Alvarado L."/>
            <person name="Chapman S.B."/>
            <person name="Gainer-Dewar J."/>
            <person name="Goldberg J."/>
            <person name="Griggs A."/>
            <person name="Gujja S."/>
            <person name="Hansen M."/>
            <person name="Howarth C."/>
            <person name="Imamovic A."/>
            <person name="Larimer J."/>
            <person name="Murphy C."/>
            <person name="Naylor J."/>
            <person name="Pearson M."/>
            <person name="Poon T.W."/>
            <person name="Priest M."/>
            <person name="Roberts A."/>
            <person name="Saif S."/>
            <person name="Shea T."/>
            <person name="Sykes S."/>
            <person name="Wortman J."/>
            <person name="Nusbaum C."/>
            <person name="Birren B."/>
        </authorList>
    </citation>
    <scope>NUCLEOTIDE SEQUENCE [LARGE SCALE GENOMIC DNA]</scope>
    <source>
        <strain evidence="2 3">TKK-01-0051</strain>
    </source>
</reference>
<feature type="transmembrane region" description="Helical" evidence="1">
    <location>
        <begin position="7"/>
        <end position="26"/>
    </location>
</feature>
<dbReference type="NCBIfam" id="NF008528">
    <property type="entry name" value="PRK11463.1-2"/>
    <property type="match status" value="1"/>
</dbReference>
<evidence type="ECO:0000256" key="1">
    <source>
        <dbReference type="SAM" id="Phobius"/>
    </source>
</evidence>
<organism evidence="2 3">
    <name type="scientific">Mycobacterium [tuberculosis] TKK-01-0051</name>
    <dbReference type="NCBI Taxonomy" id="1324261"/>
    <lineage>
        <taxon>Bacteria</taxon>
        <taxon>Bacillati</taxon>
        <taxon>Actinomycetota</taxon>
        <taxon>Actinomycetes</taxon>
        <taxon>Mycobacteriales</taxon>
        <taxon>Mycobacteriaceae</taxon>
        <taxon>Mycobacterium</taxon>
        <taxon>Mycobacterium avium complex (MAC)</taxon>
    </lineage>
</organism>
<protein>
    <recommendedName>
        <fullName evidence="4">Membrane protein FxsA</fullName>
    </recommendedName>
</protein>
<dbReference type="EMBL" id="JLXW01000008">
    <property type="protein sequence ID" value="KBZ62347.1"/>
    <property type="molecule type" value="Genomic_DNA"/>
</dbReference>
<dbReference type="PANTHER" id="PTHR35335:SF1">
    <property type="entry name" value="UPF0716 PROTEIN FXSA"/>
    <property type="match status" value="1"/>
</dbReference>
<dbReference type="GO" id="GO:0016020">
    <property type="term" value="C:membrane"/>
    <property type="evidence" value="ECO:0007669"/>
    <property type="project" value="InterPro"/>
</dbReference>
<keyword evidence="1" id="KW-1133">Transmembrane helix</keyword>
<comment type="caution">
    <text evidence="2">The sequence shown here is derived from an EMBL/GenBank/DDBJ whole genome shotgun (WGS) entry which is preliminary data.</text>
</comment>
<dbReference type="PATRIC" id="fig|1324261.3.peg.3302"/>
<evidence type="ECO:0000313" key="2">
    <source>
        <dbReference type="EMBL" id="KBZ62347.1"/>
    </source>
</evidence>
<sequence length="181" mass="18937">MVSRLLLIYAVVELAVIFALVSTIGWGWTLLALVGTFLLGWGIVAPMAGSHLIRRIGQLRSGLTDQRAASDGALVSLAALLVLVPGLVSTALGLALLIPPVRSLAGPGLTALAVRKLQRQMPGLSYASAFRATPHPASYPGGFYSDAGSDAGYGHGDYIDGEVIDVHDVEAPPRPPRFDGR</sequence>
<keyword evidence="3" id="KW-1185">Reference proteome</keyword>
<dbReference type="InterPro" id="IPR007313">
    <property type="entry name" value="FxsA"/>
</dbReference>
<dbReference type="AlphaFoldDB" id="A0A051TZD7"/>
<name>A0A051TZD7_9MYCO</name>
<feature type="transmembrane region" description="Helical" evidence="1">
    <location>
        <begin position="74"/>
        <end position="98"/>
    </location>
</feature>
<dbReference type="HOGENOM" id="CLU_085083_2_3_11"/>
<dbReference type="RefSeq" id="WP_044485862.1">
    <property type="nucleotide sequence ID" value="NZ_KK328284.1"/>
</dbReference>